<dbReference type="InterPro" id="IPR036271">
    <property type="entry name" value="Tet_transcr_reg_TetR-rel_C_sf"/>
</dbReference>
<dbReference type="GO" id="GO:0046677">
    <property type="term" value="P:response to antibiotic"/>
    <property type="evidence" value="ECO:0007669"/>
    <property type="project" value="InterPro"/>
</dbReference>
<keyword evidence="9" id="KW-1185">Reference proteome</keyword>
<dbReference type="AlphaFoldDB" id="A0A916W140"/>
<dbReference type="Gene3D" id="1.10.357.10">
    <property type="entry name" value="Tetracycline Repressor, domain 2"/>
    <property type="match status" value="1"/>
</dbReference>
<feature type="domain" description="HTH tetR-type" evidence="7">
    <location>
        <begin position="26"/>
        <end position="86"/>
    </location>
</feature>
<protein>
    <submittedName>
        <fullName evidence="8">TetR family transcriptional regulator</fullName>
    </submittedName>
</protein>
<dbReference type="InterPro" id="IPR009057">
    <property type="entry name" value="Homeodomain-like_sf"/>
</dbReference>
<keyword evidence="3" id="KW-0805">Transcription regulation</keyword>
<dbReference type="Pfam" id="PF02909">
    <property type="entry name" value="TetR_C_1"/>
    <property type="match status" value="1"/>
</dbReference>
<evidence type="ECO:0000256" key="5">
    <source>
        <dbReference type="ARBA" id="ARBA00023163"/>
    </source>
</evidence>
<evidence type="ECO:0000256" key="1">
    <source>
        <dbReference type="ARBA" id="ARBA00002856"/>
    </source>
</evidence>
<reference evidence="8 9" key="1">
    <citation type="journal article" date="2014" name="Int. J. Syst. Evol. Microbiol.">
        <title>Complete genome sequence of Corynebacterium casei LMG S-19264T (=DSM 44701T), isolated from a smear-ripened cheese.</title>
        <authorList>
            <consortium name="US DOE Joint Genome Institute (JGI-PGF)"/>
            <person name="Walter F."/>
            <person name="Albersmeier A."/>
            <person name="Kalinowski J."/>
            <person name="Ruckert C."/>
        </authorList>
    </citation>
    <scope>NUCLEOTIDE SEQUENCE [LARGE SCALE GENOMIC DNA]</scope>
    <source>
        <strain evidence="8 9">CGMCC 1.15896</strain>
    </source>
</reference>
<sequence>MDETIAQAMNILWRGPASPTRGPKPKLTHGMIARAGIALADTEGLSAVSMQRISESLGVTKMALYRYVPSKIVLLALMTDEAMHMPHGIDLDPNDWRASLTRWAHGLADLLMQHGWVLEVTQGPRPVGPTETLWLDRALACLEHARLDGQARISTVAAIAGMVRGVVQQQLAAPSGGEESSHFIEAIRDAARRGRKYPALAAAISERSGVRRQALDHGLDLIFDGLERHMG</sequence>
<comment type="caution">
    <text evidence="8">The sequence shown here is derived from an EMBL/GenBank/DDBJ whole genome shotgun (WGS) entry which is preliminary data.</text>
</comment>
<dbReference type="Pfam" id="PF00440">
    <property type="entry name" value="TetR_N"/>
    <property type="match status" value="1"/>
</dbReference>
<evidence type="ECO:0000313" key="8">
    <source>
        <dbReference type="EMBL" id="GGA59172.1"/>
    </source>
</evidence>
<comment type="function">
    <text evidence="1">TetR is the repressor of the tetracycline resistance element; its N-terminal region forms a helix-turn-helix structure and binds DNA. Binding of tetracycline to TetR reduces the repressor affinity for the tetracycline resistance gene (tetA) promoter operator sites.</text>
</comment>
<evidence type="ECO:0000256" key="3">
    <source>
        <dbReference type="ARBA" id="ARBA00023015"/>
    </source>
</evidence>
<dbReference type="SUPFAM" id="SSF48498">
    <property type="entry name" value="Tetracyclin repressor-like, C-terminal domain"/>
    <property type="match status" value="1"/>
</dbReference>
<dbReference type="Proteomes" id="UP000596977">
    <property type="component" value="Unassembled WGS sequence"/>
</dbReference>
<evidence type="ECO:0000313" key="9">
    <source>
        <dbReference type="Proteomes" id="UP000596977"/>
    </source>
</evidence>
<dbReference type="PANTHER" id="PTHR30055:SF151">
    <property type="entry name" value="TRANSCRIPTIONAL REGULATORY PROTEIN"/>
    <property type="match status" value="1"/>
</dbReference>
<name>A0A916W140_9HYPH</name>
<feature type="DNA-binding region" description="H-T-H motif" evidence="6">
    <location>
        <begin position="49"/>
        <end position="68"/>
    </location>
</feature>
<dbReference type="PROSITE" id="PS50977">
    <property type="entry name" value="HTH_TETR_2"/>
    <property type="match status" value="1"/>
</dbReference>
<organism evidence="8 9">
    <name type="scientific">Pelagibacterium lentulum</name>
    <dbReference type="NCBI Taxonomy" id="2029865"/>
    <lineage>
        <taxon>Bacteria</taxon>
        <taxon>Pseudomonadati</taxon>
        <taxon>Pseudomonadota</taxon>
        <taxon>Alphaproteobacteria</taxon>
        <taxon>Hyphomicrobiales</taxon>
        <taxon>Devosiaceae</taxon>
        <taxon>Pelagibacterium</taxon>
    </lineage>
</organism>
<dbReference type="EMBL" id="BMKB01000005">
    <property type="protein sequence ID" value="GGA59172.1"/>
    <property type="molecule type" value="Genomic_DNA"/>
</dbReference>
<accession>A0A916W140</accession>
<gene>
    <name evidence="8" type="ORF">GCM10011499_31610</name>
</gene>
<evidence type="ECO:0000256" key="4">
    <source>
        <dbReference type="ARBA" id="ARBA00023125"/>
    </source>
</evidence>
<dbReference type="GO" id="GO:0003700">
    <property type="term" value="F:DNA-binding transcription factor activity"/>
    <property type="evidence" value="ECO:0007669"/>
    <property type="project" value="TreeGrafter"/>
</dbReference>
<dbReference type="SUPFAM" id="SSF46689">
    <property type="entry name" value="Homeodomain-like"/>
    <property type="match status" value="1"/>
</dbReference>
<dbReference type="InterPro" id="IPR003012">
    <property type="entry name" value="Tet_transcr_reg_TetR"/>
</dbReference>
<dbReference type="InterPro" id="IPR004111">
    <property type="entry name" value="Repressor_TetR_C"/>
</dbReference>
<dbReference type="InterPro" id="IPR050109">
    <property type="entry name" value="HTH-type_TetR-like_transc_reg"/>
</dbReference>
<dbReference type="GO" id="GO:0000976">
    <property type="term" value="F:transcription cis-regulatory region binding"/>
    <property type="evidence" value="ECO:0007669"/>
    <property type="project" value="TreeGrafter"/>
</dbReference>
<dbReference type="PANTHER" id="PTHR30055">
    <property type="entry name" value="HTH-TYPE TRANSCRIPTIONAL REGULATOR RUTR"/>
    <property type="match status" value="1"/>
</dbReference>
<proteinExistence type="predicted"/>
<keyword evidence="2" id="KW-0678">Repressor</keyword>
<dbReference type="PRINTS" id="PR00400">
    <property type="entry name" value="TETREPRESSOR"/>
</dbReference>
<keyword evidence="4 6" id="KW-0238">DNA-binding</keyword>
<evidence type="ECO:0000259" key="7">
    <source>
        <dbReference type="PROSITE" id="PS50977"/>
    </source>
</evidence>
<dbReference type="GO" id="GO:0045892">
    <property type="term" value="P:negative regulation of DNA-templated transcription"/>
    <property type="evidence" value="ECO:0007669"/>
    <property type="project" value="InterPro"/>
</dbReference>
<dbReference type="Gene3D" id="1.10.10.60">
    <property type="entry name" value="Homeodomain-like"/>
    <property type="match status" value="1"/>
</dbReference>
<evidence type="ECO:0000256" key="2">
    <source>
        <dbReference type="ARBA" id="ARBA00022491"/>
    </source>
</evidence>
<keyword evidence="5" id="KW-0804">Transcription</keyword>
<dbReference type="InterPro" id="IPR001647">
    <property type="entry name" value="HTH_TetR"/>
</dbReference>
<dbReference type="OrthoDB" id="5292901at2"/>
<evidence type="ECO:0000256" key="6">
    <source>
        <dbReference type="PROSITE-ProRule" id="PRU00335"/>
    </source>
</evidence>
<dbReference type="RefSeq" id="WP_127071875.1">
    <property type="nucleotide sequence ID" value="NZ_BMKB01000005.1"/>
</dbReference>